<evidence type="ECO:0000256" key="3">
    <source>
        <dbReference type="PIRNR" id="PIRNR000185"/>
    </source>
</evidence>
<dbReference type="InterPro" id="IPR006095">
    <property type="entry name" value="Glu/Leu/Phe/Val/Trp_DH"/>
</dbReference>
<dbReference type="SUPFAM" id="SSF51735">
    <property type="entry name" value="NAD(P)-binding Rossmann-fold domains"/>
    <property type="match status" value="1"/>
</dbReference>
<evidence type="ECO:0000256" key="6">
    <source>
        <dbReference type="PIRSR" id="PIRSR000185-3"/>
    </source>
</evidence>
<dbReference type="Pfam" id="PF00208">
    <property type="entry name" value="ELFV_dehydrog"/>
    <property type="match status" value="1"/>
</dbReference>
<dbReference type="GO" id="GO:0000166">
    <property type="term" value="F:nucleotide binding"/>
    <property type="evidence" value="ECO:0007669"/>
    <property type="project" value="UniProtKB-KW"/>
</dbReference>
<dbReference type="PANTHER" id="PTHR11606">
    <property type="entry name" value="GLUTAMATE DEHYDROGENASE"/>
    <property type="match status" value="1"/>
</dbReference>
<dbReference type="PRINTS" id="PR00082">
    <property type="entry name" value="GLFDHDRGNASE"/>
</dbReference>
<dbReference type="KEGG" id="lsz:JCM16776_1798"/>
<keyword evidence="2 3" id="KW-0560">Oxidoreductase</keyword>
<dbReference type="Pfam" id="PF02812">
    <property type="entry name" value="ELFV_dehydrog_N"/>
    <property type="match status" value="1"/>
</dbReference>
<accession>A0A510JQM8</accession>
<dbReference type="Gene3D" id="3.40.50.720">
    <property type="entry name" value="NAD(P)-binding Rossmann-like Domain"/>
    <property type="match status" value="1"/>
</dbReference>
<feature type="binding site" evidence="5">
    <location>
        <position position="191"/>
    </location>
    <ligand>
        <name>NAD(+)</name>
        <dbReference type="ChEBI" id="CHEBI:57540"/>
    </ligand>
</feature>
<dbReference type="InterPro" id="IPR036291">
    <property type="entry name" value="NAD(P)-bd_dom_sf"/>
</dbReference>
<feature type="active site" description="Proton donor" evidence="4">
    <location>
        <position position="107"/>
    </location>
</feature>
<dbReference type="SMART" id="SM00839">
    <property type="entry name" value="ELFV_dehydrog"/>
    <property type="match status" value="1"/>
</dbReference>
<organism evidence="9 10">
    <name type="scientific">Leptotrichia shahii</name>
    <dbReference type="NCBI Taxonomy" id="157691"/>
    <lineage>
        <taxon>Bacteria</taxon>
        <taxon>Fusobacteriati</taxon>
        <taxon>Fusobacteriota</taxon>
        <taxon>Fusobacteriia</taxon>
        <taxon>Fusobacteriales</taxon>
        <taxon>Leptotrichiaceae</taxon>
        <taxon>Leptotrichia</taxon>
    </lineage>
</organism>
<dbReference type="FunFam" id="3.40.50.10860:FF:000003">
    <property type="entry name" value="Glutamate dehydrogenase"/>
    <property type="match status" value="1"/>
</dbReference>
<dbReference type="InterPro" id="IPR033524">
    <property type="entry name" value="Glu/Leu/Phe/Val_DH_AS"/>
</dbReference>
<evidence type="ECO:0000256" key="7">
    <source>
        <dbReference type="RuleBase" id="RU004417"/>
    </source>
</evidence>
<evidence type="ECO:0000256" key="5">
    <source>
        <dbReference type="PIRSR" id="PIRSR000185-2"/>
    </source>
</evidence>
<dbReference type="InterPro" id="IPR033922">
    <property type="entry name" value="NAD_bind_Glu_DH"/>
</dbReference>
<name>A0A510JQM8_9FUSO</name>
<feature type="binding site" evidence="5">
    <location>
        <position position="351"/>
    </location>
    <ligand>
        <name>substrate</name>
    </ligand>
</feature>
<dbReference type="InterPro" id="IPR046346">
    <property type="entry name" value="Aminoacid_DH-like_N_sf"/>
</dbReference>
<feature type="binding site" evidence="5">
    <location>
        <position position="222"/>
    </location>
    <ligand>
        <name>NAD(+)</name>
        <dbReference type="ChEBI" id="CHEBI:57540"/>
    </ligand>
</feature>
<dbReference type="EMBL" id="AP019827">
    <property type="protein sequence ID" value="BBM41566.1"/>
    <property type="molecule type" value="Genomic_DNA"/>
</dbReference>
<feature type="binding site" evidence="5">
    <location>
        <position position="95"/>
    </location>
    <ligand>
        <name>substrate</name>
    </ligand>
</feature>
<evidence type="ECO:0000259" key="8">
    <source>
        <dbReference type="SMART" id="SM00839"/>
    </source>
</evidence>
<dbReference type="PANTHER" id="PTHR11606:SF13">
    <property type="entry name" value="GLUTAMATE DEHYDROGENASE 1, MITOCHONDRIAL"/>
    <property type="match status" value="1"/>
</dbReference>
<dbReference type="PROSITE" id="PS00074">
    <property type="entry name" value="GLFV_DEHYDROGENASE"/>
    <property type="match status" value="1"/>
</dbReference>
<dbReference type="RefSeq" id="WP_018450408.1">
    <property type="nucleotide sequence ID" value="NZ_AP019827.1"/>
</dbReference>
<dbReference type="Gene3D" id="3.40.50.10860">
    <property type="entry name" value="Leucine Dehydrogenase, chain A, domain 1"/>
    <property type="match status" value="1"/>
</dbReference>
<evidence type="ECO:0000256" key="1">
    <source>
        <dbReference type="ARBA" id="ARBA00006382"/>
    </source>
</evidence>
<dbReference type="AlphaFoldDB" id="A0A510JQM8"/>
<evidence type="ECO:0000256" key="4">
    <source>
        <dbReference type="PIRSR" id="PIRSR000185-1"/>
    </source>
</evidence>
<dbReference type="GO" id="GO:0006538">
    <property type="term" value="P:L-glutamate catabolic process"/>
    <property type="evidence" value="ECO:0007669"/>
    <property type="project" value="TreeGrafter"/>
</dbReference>
<feature type="binding site" evidence="5">
    <location>
        <position position="71"/>
    </location>
    <ligand>
        <name>substrate</name>
    </ligand>
</feature>
<feature type="domain" description="Glutamate/phenylalanine/leucine/valine/L-tryptophan dehydrogenase C-terminal" evidence="8">
    <location>
        <begin position="184"/>
        <end position="415"/>
    </location>
</feature>
<dbReference type="Proteomes" id="UP000322617">
    <property type="component" value="Chromosome"/>
</dbReference>
<evidence type="ECO:0000256" key="2">
    <source>
        <dbReference type="ARBA" id="ARBA00023002"/>
    </source>
</evidence>
<keyword evidence="10" id="KW-1185">Reference proteome</keyword>
<dbReference type="InterPro" id="IPR006096">
    <property type="entry name" value="Glu/Leu/Phe/Val/Trp_DH_C"/>
</dbReference>
<sequence>MAKETLNPFEIAQKQIKSACDKLNADPAVYEILKNPMRVLEVSFPVKLDNGTVKTFVGYRSQHNNAVGPFKGGLRFHPDVTKDEVKALSTWMTFKCSVAGIPYGGGKGGMAINPKDYSKAELERISKGFAKAISPIIGEKVDIPAPDVNTNGQIMSWMVDAYEEVAGKSTKGVFTGKPLEFGGSLARTEATGYGVNLTAKKALAKLNIDVKGATYAVQGFGNVGFYTAYYAHKDGAKIVAFSNSDVAIYNENGIDMEAVIKDFEENGRIAANKGYGKDITNAELLELEVDVLAPCALENQITSENADRIKAKVVAEGANGPTTPEADEILFKKGIVVIPDILANSGGVVVSYFEWVQNLQSYYWPFEEVQQKEDALLSGAFEDVWTLASEYKVDLRNAAYMKSIERISKAMKLRGWY</sequence>
<dbReference type="OrthoDB" id="9803297at2"/>
<dbReference type="STRING" id="1122172.GCA_000373045_00784"/>
<evidence type="ECO:0000313" key="9">
    <source>
        <dbReference type="EMBL" id="BBM41566.1"/>
    </source>
</evidence>
<reference evidence="9 10" key="1">
    <citation type="submission" date="2019-07" db="EMBL/GenBank/DDBJ databases">
        <title>Complete Genome Sequence of Leptotrichia shahii Strain JCM 16776.</title>
        <authorList>
            <person name="Watanabe S."/>
            <person name="Cui L."/>
        </authorList>
    </citation>
    <scope>NUCLEOTIDE SEQUENCE [LARGE SCALE GENOMIC DNA]</scope>
    <source>
        <strain evidence="9 10">JCM16776</strain>
    </source>
</reference>
<keyword evidence="5" id="KW-0520">NAD</keyword>
<dbReference type="CDD" id="cd01076">
    <property type="entry name" value="NAD_bind_1_Glu_DH"/>
    <property type="match status" value="1"/>
</dbReference>
<evidence type="ECO:0000313" key="10">
    <source>
        <dbReference type="Proteomes" id="UP000322617"/>
    </source>
</evidence>
<dbReference type="InterPro" id="IPR006097">
    <property type="entry name" value="Glu/Leu/Phe/Val/Trp_DH_dimer"/>
</dbReference>
<proteinExistence type="inferred from homology"/>
<dbReference type="GO" id="GO:0004352">
    <property type="term" value="F:glutamate dehydrogenase (NAD+) activity"/>
    <property type="evidence" value="ECO:0007669"/>
    <property type="project" value="TreeGrafter"/>
</dbReference>
<feature type="site" description="Important for catalysis" evidence="6">
    <location>
        <position position="147"/>
    </location>
</feature>
<keyword evidence="5" id="KW-0547">Nucleotide-binding</keyword>
<dbReference type="SUPFAM" id="SSF53223">
    <property type="entry name" value="Aminoacid dehydrogenase-like, N-terminal domain"/>
    <property type="match status" value="1"/>
</dbReference>
<dbReference type="InterPro" id="IPR014362">
    <property type="entry name" value="Glu_DH"/>
</dbReference>
<protein>
    <recommendedName>
        <fullName evidence="3">Glutamate dehydrogenase</fullName>
    </recommendedName>
</protein>
<comment type="similarity">
    <text evidence="1 3 7">Belongs to the Glu/Leu/Phe/Val dehydrogenases family.</text>
</comment>
<dbReference type="PIRSF" id="PIRSF000185">
    <property type="entry name" value="Glu_DH"/>
    <property type="match status" value="1"/>
</dbReference>
<gene>
    <name evidence="9" type="ORF">JCM16776_1798</name>
</gene>